<evidence type="ECO:0000313" key="1">
    <source>
        <dbReference type="EMBL" id="CAG8543752.1"/>
    </source>
</evidence>
<proteinExistence type="predicted"/>
<organism evidence="1 2">
    <name type="scientific">Paraglomus occultum</name>
    <dbReference type="NCBI Taxonomy" id="144539"/>
    <lineage>
        <taxon>Eukaryota</taxon>
        <taxon>Fungi</taxon>
        <taxon>Fungi incertae sedis</taxon>
        <taxon>Mucoromycota</taxon>
        <taxon>Glomeromycotina</taxon>
        <taxon>Glomeromycetes</taxon>
        <taxon>Paraglomerales</taxon>
        <taxon>Paraglomeraceae</taxon>
        <taxon>Paraglomus</taxon>
    </lineage>
</organism>
<dbReference type="Proteomes" id="UP000789572">
    <property type="component" value="Unassembled WGS sequence"/>
</dbReference>
<accession>A0A9N9ASY7</accession>
<name>A0A9N9ASY7_9GLOM</name>
<protein>
    <submittedName>
        <fullName evidence="1">5205_t:CDS:1</fullName>
    </submittedName>
</protein>
<gene>
    <name evidence="1" type="ORF">POCULU_LOCUS4667</name>
</gene>
<dbReference type="Gene3D" id="2.60.40.640">
    <property type="match status" value="1"/>
</dbReference>
<keyword evidence="2" id="KW-1185">Reference proteome</keyword>
<dbReference type="OrthoDB" id="7785529at2759"/>
<reference evidence="1" key="1">
    <citation type="submission" date="2021-06" db="EMBL/GenBank/DDBJ databases">
        <authorList>
            <person name="Kallberg Y."/>
            <person name="Tangrot J."/>
            <person name="Rosling A."/>
        </authorList>
    </citation>
    <scope>NUCLEOTIDE SEQUENCE</scope>
    <source>
        <strain evidence="1">IA702</strain>
    </source>
</reference>
<comment type="caution">
    <text evidence="1">The sequence shown here is derived from an EMBL/GenBank/DDBJ whole genome shotgun (WGS) entry which is preliminary data.</text>
</comment>
<sequence length="228" mass="25326">MFTVSSREERHPKELLSTVSPILIDPDTLETNISTKITVPKDISPTISNAKIVSISYYVEIIVDLTAKTTIYETSSRSKKRLGKSHGRFEVPIVVGTIDSNLTSPRRTSVRRSSIQLPIRGRLQQNNVLPNEWASNSAVSLNDPLLALPPSPPYRHSRAISWTGSVSPVPSAPSVEELGYYEDFEVKFNPKNQAEVTGVAFDDCYSESDGKPSRIDTFSTIRKARFSQ</sequence>
<dbReference type="AlphaFoldDB" id="A0A9N9ASY7"/>
<dbReference type="InterPro" id="IPR014752">
    <property type="entry name" value="Arrestin-like_C"/>
</dbReference>
<dbReference type="EMBL" id="CAJVPJ010000624">
    <property type="protein sequence ID" value="CAG8543752.1"/>
    <property type="molecule type" value="Genomic_DNA"/>
</dbReference>
<evidence type="ECO:0000313" key="2">
    <source>
        <dbReference type="Proteomes" id="UP000789572"/>
    </source>
</evidence>